<dbReference type="GO" id="GO:0005615">
    <property type="term" value="C:extracellular space"/>
    <property type="evidence" value="ECO:0007669"/>
    <property type="project" value="TreeGrafter"/>
</dbReference>
<reference evidence="5 6" key="1">
    <citation type="submission" date="2019-09" db="EMBL/GenBank/DDBJ databases">
        <title>Bird 10,000 Genomes (B10K) Project - Family phase.</title>
        <authorList>
            <person name="Zhang G."/>
        </authorList>
    </citation>
    <scope>NUCLEOTIDE SEQUENCE [LARGE SCALE GENOMIC DNA]</scope>
    <source>
        <strain evidence="5">B10K-DU-012-41</strain>
    </source>
</reference>
<keyword evidence="2" id="KW-0677">Repeat</keyword>
<dbReference type="GO" id="GO:0008201">
    <property type="term" value="F:heparin binding"/>
    <property type="evidence" value="ECO:0007669"/>
    <property type="project" value="TreeGrafter"/>
</dbReference>
<evidence type="ECO:0000256" key="1">
    <source>
        <dbReference type="ARBA" id="ARBA00022729"/>
    </source>
</evidence>
<dbReference type="SUPFAM" id="SSF49899">
    <property type="entry name" value="Concanavalin A-like lectins/glucanases"/>
    <property type="match status" value="1"/>
</dbReference>
<organism evidence="5 6">
    <name type="scientific">Chaetops frenatus</name>
    <name type="common">Rufous rock-jumper</name>
    <dbReference type="NCBI Taxonomy" id="221966"/>
    <lineage>
        <taxon>Eukaryota</taxon>
        <taxon>Metazoa</taxon>
        <taxon>Chordata</taxon>
        <taxon>Craniata</taxon>
        <taxon>Vertebrata</taxon>
        <taxon>Euteleostomi</taxon>
        <taxon>Archelosauria</taxon>
        <taxon>Archosauria</taxon>
        <taxon>Dinosauria</taxon>
        <taxon>Saurischia</taxon>
        <taxon>Theropoda</taxon>
        <taxon>Coelurosauria</taxon>
        <taxon>Aves</taxon>
        <taxon>Neognathae</taxon>
        <taxon>Neoaves</taxon>
        <taxon>Telluraves</taxon>
        <taxon>Australaves</taxon>
        <taxon>Passeriformes</taxon>
        <taxon>Picathartidae</taxon>
        <taxon>Chaetops</taxon>
    </lineage>
</organism>
<dbReference type="PROSITE" id="PS01208">
    <property type="entry name" value="VWFC_1"/>
    <property type="match status" value="1"/>
</dbReference>
<dbReference type="InterPro" id="IPR013320">
    <property type="entry name" value="ConA-like_dom_sf"/>
</dbReference>
<keyword evidence="3" id="KW-0325">Glycoprotein</keyword>
<dbReference type="InterPro" id="IPR051586">
    <property type="entry name" value="PKC-binding_NELL"/>
</dbReference>
<feature type="non-terminal residue" evidence="5">
    <location>
        <position position="1"/>
    </location>
</feature>
<dbReference type="SMART" id="SM00214">
    <property type="entry name" value="VWC"/>
    <property type="match status" value="2"/>
</dbReference>
<evidence type="ECO:0000256" key="2">
    <source>
        <dbReference type="ARBA" id="ARBA00022737"/>
    </source>
</evidence>
<dbReference type="GO" id="GO:0045667">
    <property type="term" value="P:regulation of osteoblast differentiation"/>
    <property type="evidence" value="ECO:0007669"/>
    <property type="project" value="TreeGrafter"/>
</dbReference>
<keyword evidence="1" id="KW-0732">Signal</keyword>
<dbReference type="InterPro" id="IPR048287">
    <property type="entry name" value="TSPN-like_N"/>
</dbReference>
<evidence type="ECO:0000313" key="5">
    <source>
        <dbReference type="EMBL" id="NXT65511.1"/>
    </source>
</evidence>
<feature type="non-terminal residue" evidence="5">
    <location>
        <position position="412"/>
    </location>
</feature>
<evidence type="ECO:0000256" key="3">
    <source>
        <dbReference type="ARBA" id="ARBA00023180"/>
    </source>
</evidence>
<feature type="domain" description="VWFC" evidence="4">
    <location>
        <begin position="250"/>
        <end position="311"/>
    </location>
</feature>
<sequence>TAVGFGMDPDLQIDVITELDLVNTTLGVTQVSGLHNASKAFLFQDTEREIHAAPHVSEKLIQLFRNKSEFTFLATLQQKASTSGVILSIRELEHRYMKLKQKCLRSILTTHAMEIHSCFIPALTLAVFFLAGRCWEEIQVNVMYSLYRIYERVIDPPETNLTPESNLWLGQRNRKHGFFKGVIQDVKVIFIPNGYITQCPNLNRTCPTCSDFLSLVQGIMDLQELLAKMTAKLNYAETRLSQLEDCHCEKTCQVNGLIYRDKDSWVEDDHCRNCTCKSGAVECRRMSCPPLQCPPDALPVHLESQCCKVCKAKCIYGGKVLAEGQRVLTKSCRECRNGVLVKVTETCPPLNCSEKDHVLPENQCCSVCRGHNFCAEGHRCGENSECKNWNTKATCECKNGYLSVQGDPAYCE</sequence>
<name>A0A7L3EBW7_9PASS</name>
<dbReference type="EMBL" id="VZTR01015519">
    <property type="protein sequence ID" value="NXT65511.1"/>
    <property type="molecule type" value="Genomic_DNA"/>
</dbReference>
<dbReference type="Proteomes" id="UP000563107">
    <property type="component" value="Unassembled WGS sequence"/>
</dbReference>
<dbReference type="PANTHER" id="PTHR24042:SF2">
    <property type="entry name" value="PROTEIN KINASE C-BINDING PROTEIN NELL1"/>
    <property type="match status" value="1"/>
</dbReference>
<dbReference type="GO" id="GO:0005737">
    <property type="term" value="C:cytoplasm"/>
    <property type="evidence" value="ECO:0007669"/>
    <property type="project" value="TreeGrafter"/>
</dbReference>
<dbReference type="Pfam" id="PF00093">
    <property type="entry name" value="VWC"/>
    <property type="match status" value="1"/>
</dbReference>
<dbReference type="PANTHER" id="PTHR24042">
    <property type="entry name" value="NEL HOMOLOG"/>
    <property type="match status" value="1"/>
</dbReference>
<dbReference type="AlphaFoldDB" id="A0A7L3EBW7"/>
<dbReference type="FunFam" id="2.60.120.200:FF:000015">
    <property type="entry name" value="protein kinase C-binding protein NELL1"/>
    <property type="match status" value="1"/>
</dbReference>
<keyword evidence="6" id="KW-1185">Reference proteome</keyword>
<dbReference type="SMART" id="SM00210">
    <property type="entry name" value="TSPN"/>
    <property type="match status" value="1"/>
</dbReference>
<evidence type="ECO:0000259" key="4">
    <source>
        <dbReference type="PROSITE" id="PS50184"/>
    </source>
</evidence>
<dbReference type="FunFam" id="2.10.25.10:FF:000120">
    <property type="entry name" value="Protein kinase C-binding protein NELL1"/>
    <property type="match status" value="1"/>
</dbReference>
<comment type="caution">
    <text evidence="5">The sequence shown here is derived from an EMBL/GenBank/DDBJ whole genome shotgun (WGS) entry which is preliminary data.</text>
</comment>
<evidence type="ECO:0000313" key="6">
    <source>
        <dbReference type="Proteomes" id="UP000563107"/>
    </source>
</evidence>
<gene>
    <name evidence="5" type="primary">Nell1</name>
    <name evidence="5" type="ORF">CHAFRE_R13333</name>
</gene>
<accession>A0A7L3EBW7</accession>
<dbReference type="InterPro" id="IPR001007">
    <property type="entry name" value="VWF_dom"/>
</dbReference>
<dbReference type="Gene3D" id="2.60.120.200">
    <property type="match status" value="1"/>
</dbReference>
<dbReference type="Gene3D" id="6.20.200.20">
    <property type="match status" value="1"/>
</dbReference>
<dbReference type="GO" id="GO:0005080">
    <property type="term" value="F:protein kinase C binding"/>
    <property type="evidence" value="ECO:0007669"/>
    <property type="project" value="TreeGrafter"/>
</dbReference>
<dbReference type="SUPFAM" id="SSF57603">
    <property type="entry name" value="FnI-like domain"/>
    <property type="match status" value="2"/>
</dbReference>
<dbReference type="GO" id="GO:0045778">
    <property type="term" value="P:positive regulation of ossification"/>
    <property type="evidence" value="ECO:0007669"/>
    <property type="project" value="TreeGrafter"/>
</dbReference>
<dbReference type="PROSITE" id="PS50184">
    <property type="entry name" value="VWFC_2"/>
    <property type="match status" value="1"/>
</dbReference>
<proteinExistence type="predicted"/>
<protein>
    <submittedName>
        <fullName evidence="5">NELL1 protein</fullName>
    </submittedName>
</protein>